<reference evidence="7" key="1">
    <citation type="submission" date="2018-05" db="EMBL/GenBank/DDBJ databases">
        <authorList>
            <person name="Li X."/>
        </authorList>
    </citation>
    <scope>NUCLEOTIDE SEQUENCE [LARGE SCALE GENOMIC DNA]</scope>
    <source>
        <strain evidence="7">HKS-05</strain>
    </source>
</reference>
<dbReference type="Pfam" id="PF04616">
    <property type="entry name" value="Glyco_hydro_43"/>
    <property type="match status" value="2"/>
</dbReference>
<evidence type="ECO:0000313" key="7">
    <source>
        <dbReference type="Proteomes" id="UP000249842"/>
    </source>
</evidence>
<dbReference type="Gene3D" id="2.115.10.20">
    <property type="entry name" value="Glycosyl hydrolase domain, family 43"/>
    <property type="match status" value="1"/>
</dbReference>
<keyword evidence="2 5" id="KW-0378">Hydrolase</keyword>
<dbReference type="InterPro" id="IPR006710">
    <property type="entry name" value="Glyco_hydro_43"/>
</dbReference>
<evidence type="ECO:0000313" key="6">
    <source>
        <dbReference type="EMBL" id="RAK61514.1"/>
    </source>
</evidence>
<keyword evidence="3 5" id="KW-0326">Glycosidase</keyword>
<dbReference type="PANTHER" id="PTHR42812:SF5">
    <property type="entry name" value="ENDO-ARABINASE"/>
    <property type="match status" value="1"/>
</dbReference>
<dbReference type="SUPFAM" id="SSF75005">
    <property type="entry name" value="Arabinanase/levansucrase/invertase"/>
    <property type="match status" value="1"/>
</dbReference>
<gene>
    <name evidence="6" type="ORF">DJ021_17755</name>
</gene>
<evidence type="ECO:0000256" key="1">
    <source>
        <dbReference type="ARBA" id="ARBA00009865"/>
    </source>
</evidence>
<dbReference type="InterPro" id="IPR051795">
    <property type="entry name" value="Glycosyl_Hydrlase_43"/>
</dbReference>
<comment type="caution">
    <text evidence="6">The sequence shown here is derived from an EMBL/GenBank/DDBJ whole genome shotgun (WGS) entry which is preliminary data.</text>
</comment>
<evidence type="ECO:0000256" key="4">
    <source>
        <dbReference type="PIRSR" id="PIRSR606710-2"/>
    </source>
</evidence>
<proteinExistence type="inferred from homology"/>
<protein>
    <submittedName>
        <fullName evidence="6">Glycoside hydrolase family 43</fullName>
    </submittedName>
</protein>
<dbReference type="Proteomes" id="UP000249842">
    <property type="component" value="Unassembled WGS sequence"/>
</dbReference>
<sequence>MSLDLSRPVRLRTPEGAPAVFEVAIEGTGPRRFRIAERGGRSHAYDLPTREQGAYLDLFEGLCRDFGLRQPLGRSLPPANGRAEPPLRPLLTAPVDPEILYGYGDPCVLRLGPHDYRLLVTSNDAPNAFPILASADLETWRLTGFVFPRGQAPGWTLTGPGMADFWAPEMHRIDDQYWVCFAARGQDRTLAIGMARSSTPDGPFVADEAPIVGGGVIDPHILVDAAGAPWLIWKRDENDLWPGRLGALLHDRPELVDRLFETRQDRRTAAFVLTLWPWVGELEPMEQFFVQQTLIEAATADFAGFRARLAGVGGPLAQAVLEALTTRIHAQRLARDGRSLLGEPVVILENDQPWEAHLIEGVWVTCDGGRYYLLYAGNDFSTAHYGIGVAVADQPTGPYRKVSEVFLSSTSQWWGPGHPSVATGPDGRRHIFLHAFRPGEAGYKAFRVLLTAPIRFEDGRVSLVADG</sequence>
<dbReference type="PANTHER" id="PTHR42812">
    <property type="entry name" value="BETA-XYLOSIDASE"/>
    <property type="match status" value="1"/>
</dbReference>
<name>A0A328B6M3_9CAUL</name>
<evidence type="ECO:0000256" key="2">
    <source>
        <dbReference type="ARBA" id="ARBA00022801"/>
    </source>
</evidence>
<dbReference type="OrthoDB" id="9760116at2"/>
<keyword evidence="7" id="KW-1185">Reference proteome</keyword>
<dbReference type="EMBL" id="QFYP01000001">
    <property type="protein sequence ID" value="RAK61514.1"/>
    <property type="molecule type" value="Genomic_DNA"/>
</dbReference>
<comment type="similarity">
    <text evidence="1 5">Belongs to the glycosyl hydrolase 43 family.</text>
</comment>
<dbReference type="GO" id="GO:0005975">
    <property type="term" value="P:carbohydrate metabolic process"/>
    <property type="evidence" value="ECO:0007669"/>
    <property type="project" value="InterPro"/>
</dbReference>
<dbReference type="InterPro" id="IPR023296">
    <property type="entry name" value="Glyco_hydro_beta-prop_sf"/>
</dbReference>
<organism evidence="6 7">
    <name type="scientific">Phenylobacterium hankyongense</name>
    <dbReference type="NCBI Taxonomy" id="1813876"/>
    <lineage>
        <taxon>Bacteria</taxon>
        <taxon>Pseudomonadati</taxon>
        <taxon>Pseudomonadota</taxon>
        <taxon>Alphaproteobacteria</taxon>
        <taxon>Caulobacterales</taxon>
        <taxon>Caulobacteraceae</taxon>
        <taxon>Phenylobacterium</taxon>
    </lineage>
</organism>
<dbReference type="RefSeq" id="WP_111458804.1">
    <property type="nucleotide sequence ID" value="NZ_QFYP01000001.1"/>
</dbReference>
<evidence type="ECO:0000256" key="3">
    <source>
        <dbReference type="ARBA" id="ARBA00023295"/>
    </source>
</evidence>
<evidence type="ECO:0000256" key="5">
    <source>
        <dbReference type="RuleBase" id="RU361187"/>
    </source>
</evidence>
<dbReference type="AlphaFoldDB" id="A0A328B6M3"/>
<feature type="site" description="Important for catalytic activity, responsible for pKa modulation of the active site Glu and correct orientation of both the proton donor and substrate" evidence="4">
    <location>
        <position position="218"/>
    </location>
</feature>
<dbReference type="GO" id="GO:0004553">
    <property type="term" value="F:hydrolase activity, hydrolyzing O-glycosyl compounds"/>
    <property type="evidence" value="ECO:0007669"/>
    <property type="project" value="InterPro"/>
</dbReference>
<accession>A0A328B6M3</accession>